<evidence type="ECO:0000256" key="1">
    <source>
        <dbReference type="SAM" id="MobiDB-lite"/>
    </source>
</evidence>
<gene>
    <name evidence="2" type="ORF">GCM10007866_22020</name>
</gene>
<comment type="caution">
    <text evidence="2">The sequence shown here is derived from an EMBL/GenBank/DDBJ whole genome shotgun (WGS) entry which is preliminary data.</text>
</comment>
<accession>A0ABQ5X4N9</accession>
<keyword evidence="3" id="KW-1185">Reference proteome</keyword>
<protein>
    <recommendedName>
        <fullName evidence="4">Transposase</fullName>
    </recommendedName>
</protein>
<evidence type="ECO:0000313" key="2">
    <source>
        <dbReference type="EMBL" id="GLQ69749.1"/>
    </source>
</evidence>
<sequence>MGFSSAQQLRECAPTADAPGKREEADVTAPSNLSISVLIDIFTASLPEWRTIQTP</sequence>
<evidence type="ECO:0000313" key="3">
    <source>
        <dbReference type="Proteomes" id="UP001156672"/>
    </source>
</evidence>
<evidence type="ECO:0008006" key="4">
    <source>
        <dbReference type="Google" id="ProtNLM"/>
    </source>
</evidence>
<organism evidence="2 3">
    <name type="scientific">Gluconobacter albidus</name>
    <dbReference type="NCBI Taxonomy" id="318683"/>
    <lineage>
        <taxon>Bacteria</taxon>
        <taxon>Pseudomonadati</taxon>
        <taxon>Pseudomonadota</taxon>
        <taxon>Alphaproteobacteria</taxon>
        <taxon>Acetobacterales</taxon>
        <taxon>Acetobacteraceae</taxon>
        <taxon>Gluconobacter</taxon>
    </lineage>
</organism>
<name>A0ABQ5X4N9_9PROT</name>
<dbReference type="Proteomes" id="UP001156672">
    <property type="component" value="Unassembled WGS sequence"/>
</dbReference>
<feature type="region of interest" description="Disordered" evidence="1">
    <location>
        <begin position="1"/>
        <end position="27"/>
    </location>
</feature>
<reference evidence="3" key="1">
    <citation type="journal article" date="2019" name="Int. J. Syst. Evol. Microbiol.">
        <title>The Global Catalogue of Microorganisms (GCM) 10K type strain sequencing project: providing services to taxonomists for standard genome sequencing and annotation.</title>
        <authorList>
            <consortium name="The Broad Institute Genomics Platform"/>
            <consortium name="The Broad Institute Genome Sequencing Center for Infectious Disease"/>
            <person name="Wu L."/>
            <person name="Ma J."/>
        </authorList>
    </citation>
    <scope>NUCLEOTIDE SEQUENCE [LARGE SCALE GENOMIC DNA]</scope>
    <source>
        <strain evidence="3">NBRC 3250</strain>
    </source>
</reference>
<dbReference type="EMBL" id="BSNW01000046">
    <property type="protein sequence ID" value="GLQ69749.1"/>
    <property type="molecule type" value="Genomic_DNA"/>
</dbReference>
<proteinExistence type="predicted"/>